<protein>
    <submittedName>
        <fullName evidence="2">Beta-lactamase/transpeptidase-like protein</fullName>
    </submittedName>
</protein>
<reference evidence="2 3" key="1">
    <citation type="journal article" date="2018" name="Mol. Biol. Evol.">
        <title>Broad Genomic Sampling Reveals a Smut Pathogenic Ancestry of the Fungal Clade Ustilaginomycotina.</title>
        <authorList>
            <person name="Kijpornyongpan T."/>
            <person name="Mondo S.J."/>
            <person name="Barry K."/>
            <person name="Sandor L."/>
            <person name="Lee J."/>
            <person name="Lipzen A."/>
            <person name="Pangilinan J."/>
            <person name="LaButti K."/>
            <person name="Hainaut M."/>
            <person name="Henrissat B."/>
            <person name="Grigoriev I.V."/>
            <person name="Spatafora J.W."/>
            <person name="Aime M.C."/>
        </authorList>
    </citation>
    <scope>NUCLEOTIDE SEQUENCE [LARGE SCALE GENOMIC DNA]</scope>
    <source>
        <strain evidence="2 3">MCA 4198</strain>
    </source>
</reference>
<proteinExistence type="predicted"/>
<dbReference type="InterPro" id="IPR001466">
    <property type="entry name" value="Beta-lactam-related"/>
</dbReference>
<keyword evidence="3" id="KW-1185">Reference proteome</keyword>
<dbReference type="STRING" id="215250.A0A316YRH0"/>
<name>A0A316YRH0_9BASI</name>
<dbReference type="Gene3D" id="3.40.710.10">
    <property type="entry name" value="DD-peptidase/beta-lactamase superfamily"/>
    <property type="match status" value="1"/>
</dbReference>
<dbReference type="GeneID" id="37041855"/>
<dbReference type="PANTHER" id="PTHR43283:SF3">
    <property type="entry name" value="BETA-LACTAMASE FAMILY PROTEIN (AFU_ORTHOLOGUE AFUA_5G07500)"/>
    <property type="match status" value="1"/>
</dbReference>
<dbReference type="OrthoDB" id="428260at2759"/>
<dbReference type="SUPFAM" id="SSF56601">
    <property type="entry name" value="beta-lactamase/transpeptidase-like"/>
    <property type="match status" value="1"/>
</dbReference>
<organism evidence="2 3">
    <name type="scientific">Acaromyces ingoldii</name>
    <dbReference type="NCBI Taxonomy" id="215250"/>
    <lineage>
        <taxon>Eukaryota</taxon>
        <taxon>Fungi</taxon>
        <taxon>Dikarya</taxon>
        <taxon>Basidiomycota</taxon>
        <taxon>Ustilaginomycotina</taxon>
        <taxon>Exobasidiomycetes</taxon>
        <taxon>Exobasidiales</taxon>
        <taxon>Cryptobasidiaceae</taxon>
        <taxon>Acaromyces</taxon>
    </lineage>
</organism>
<dbReference type="InParanoid" id="A0A316YRH0"/>
<dbReference type="InterPro" id="IPR012338">
    <property type="entry name" value="Beta-lactam/transpept-like"/>
</dbReference>
<evidence type="ECO:0000259" key="1">
    <source>
        <dbReference type="Pfam" id="PF00144"/>
    </source>
</evidence>
<evidence type="ECO:0000313" key="3">
    <source>
        <dbReference type="Proteomes" id="UP000245768"/>
    </source>
</evidence>
<sequence length="455" mass="49871">MSVYQQFIEDKVKQGVAPGFVGTVFDRNGVVWSGAAGHHTVPGSEAAPEGKKMSTETVHWMASASKISISIIVLALLDKGLVSGWSLDDLDNHEKLIKVLPEFKVGSGSLVSKIIEGYGPVGADGKREMKLRDAKSEVTLRHLLTHSAGMAYYTWGAFMLIVFAPCMTTKWNHPHMVEYYQPSEGEAHGILAFVSGRIADFEVPRVREAGEEHCYQPVTDWLGQFATRASGKNLPTLFRELILTPLGLTESEMAIQNSKIIKAGKDISGFHVRGPGGDQGPDFINIPLPVYQCATDDPPEGQAHFASAAIYTTVPTYSNFLRACLNHDSKLLSEKAWKLGEEDPWNGKVAMPYPYYKTGRPDLTYDIDEFAPSTATGKGYCVSLLQQNLATAPTKSGRPAGSYAWAGLGNSYYFVDPITGIGSLISTQVLPFADPKLMQLKDEWEQLVYQQQAKK</sequence>
<dbReference type="EMBL" id="KZ819635">
    <property type="protein sequence ID" value="PWN91606.1"/>
    <property type="molecule type" value="Genomic_DNA"/>
</dbReference>
<gene>
    <name evidence="2" type="ORF">FA10DRAFT_258963</name>
</gene>
<evidence type="ECO:0000313" key="2">
    <source>
        <dbReference type="EMBL" id="PWN91606.1"/>
    </source>
</evidence>
<dbReference type="RefSeq" id="XP_025378804.1">
    <property type="nucleotide sequence ID" value="XM_025519939.1"/>
</dbReference>
<feature type="domain" description="Beta-lactamase-related" evidence="1">
    <location>
        <begin position="6"/>
        <end position="431"/>
    </location>
</feature>
<dbReference type="InterPro" id="IPR050789">
    <property type="entry name" value="Diverse_Enzym_Activities"/>
</dbReference>
<dbReference type="AlphaFoldDB" id="A0A316YRH0"/>
<dbReference type="Proteomes" id="UP000245768">
    <property type="component" value="Unassembled WGS sequence"/>
</dbReference>
<accession>A0A316YRH0</accession>
<dbReference type="PANTHER" id="PTHR43283">
    <property type="entry name" value="BETA-LACTAMASE-RELATED"/>
    <property type="match status" value="1"/>
</dbReference>
<dbReference type="Pfam" id="PF00144">
    <property type="entry name" value="Beta-lactamase"/>
    <property type="match status" value="1"/>
</dbReference>